<gene>
    <name evidence="7" type="primary">int-Tn</name>
    <name evidence="7" type="ORF">DEAC_c40510</name>
</gene>
<dbReference type="InterPro" id="IPR013762">
    <property type="entry name" value="Integrase-like_cat_sf"/>
</dbReference>
<dbReference type="Gene3D" id="1.10.150.130">
    <property type="match status" value="1"/>
</dbReference>
<dbReference type="AlphaFoldDB" id="A0A0J1FL07"/>
<keyword evidence="5" id="KW-0233">DNA recombination</keyword>
<sequence>MQGYFYRPKCVCPKDSKKCTCGATWSYIVDVGIDPSTGKRKQEKKGGFKTKSAAQTACGIVIREVEQGIHIKESEITFEDFSKEWLADYENTGRPKKESTILVRKREIARLMPYIGKFKMKDTTRKHFQGALNSLKEKKLSQSALIGSYTTGRMIFKKAVEFEYIKTDPTIYASIPKSVKTIDDLELEEEAVKYLEKSELSLFLQTAKEKGLGKDYLIFLLLAYTGLRVGELCALKWKDIDFDEGSVSVTKTLFNPDCNAKKYKLTTPKTKASKRKISIEEIVLEELKKHKAKQNIVIMKNRDTYHDKDFIFAKENSDHGYPEHINTIGRHMRSLLKKAGLSTSLTPHSLRHTHTSLLAEAGVSLPEVMERLGHRNAKTTIWVYTHTTQAMKKEASRKFGELMKSL</sequence>
<dbReference type="SUPFAM" id="SSF56349">
    <property type="entry name" value="DNA breaking-rejoining enzymes"/>
    <property type="match status" value="1"/>
</dbReference>
<evidence type="ECO:0000313" key="7">
    <source>
        <dbReference type="EMBL" id="KLU64057.1"/>
    </source>
</evidence>
<evidence type="ECO:0000256" key="3">
    <source>
        <dbReference type="ARBA" id="ARBA00022908"/>
    </source>
</evidence>
<comment type="caution">
    <text evidence="7">The sequence shown here is derived from an EMBL/GenBank/DDBJ whole genome shotgun (WGS) entry which is preliminary data.</text>
</comment>
<dbReference type="GO" id="GO:0006310">
    <property type="term" value="P:DNA recombination"/>
    <property type="evidence" value="ECO:0007669"/>
    <property type="project" value="UniProtKB-KW"/>
</dbReference>
<evidence type="ECO:0000256" key="2">
    <source>
        <dbReference type="ARBA" id="ARBA00008857"/>
    </source>
</evidence>
<dbReference type="GO" id="GO:0003677">
    <property type="term" value="F:DNA binding"/>
    <property type="evidence" value="ECO:0007669"/>
    <property type="project" value="UniProtKB-KW"/>
</dbReference>
<evidence type="ECO:0000259" key="6">
    <source>
        <dbReference type="PROSITE" id="PS51898"/>
    </source>
</evidence>
<dbReference type="InterPro" id="IPR011010">
    <property type="entry name" value="DNA_brk_join_enz"/>
</dbReference>
<evidence type="ECO:0000256" key="5">
    <source>
        <dbReference type="ARBA" id="ARBA00023172"/>
    </source>
</evidence>
<comment type="similarity">
    <text evidence="2">Belongs to the 'phage' integrase family.</text>
</comment>
<accession>A0A0J1FL07</accession>
<keyword evidence="8" id="KW-1185">Reference proteome</keyword>
<comment type="function">
    <text evidence="1">Site-specific tyrosine recombinase, which acts by catalyzing the cutting and rejoining of the recombining DNA molecules.</text>
</comment>
<dbReference type="InterPro" id="IPR028259">
    <property type="entry name" value="AP2-like_int_N"/>
</dbReference>
<dbReference type="Pfam" id="PF14659">
    <property type="entry name" value="Phage_int_SAM_3"/>
    <property type="match status" value="1"/>
</dbReference>
<dbReference type="GO" id="GO:0015074">
    <property type="term" value="P:DNA integration"/>
    <property type="evidence" value="ECO:0007669"/>
    <property type="project" value="UniProtKB-KW"/>
</dbReference>
<dbReference type="InterPro" id="IPR010998">
    <property type="entry name" value="Integrase_recombinase_N"/>
</dbReference>
<dbReference type="CDD" id="cd01189">
    <property type="entry name" value="INT_ICEBs1_C_like"/>
    <property type="match status" value="1"/>
</dbReference>
<dbReference type="Gene3D" id="1.10.443.10">
    <property type="entry name" value="Intergrase catalytic core"/>
    <property type="match status" value="1"/>
</dbReference>
<dbReference type="Pfam" id="PF00589">
    <property type="entry name" value="Phage_integrase"/>
    <property type="match status" value="1"/>
</dbReference>
<dbReference type="InterPro" id="IPR050090">
    <property type="entry name" value="Tyrosine_recombinase_XerCD"/>
</dbReference>
<dbReference type="InterPro" id="IPR004107">
    <property type="entry name" value="Integrase_SAM-like_N"/>
</dbReference>
<dbReference type="Pfam" id="PF14657">
    <property type="entry name" value="Arm-DNA-bind_4"/>
    <property type="match status" value="1"/>
</dbReference>
<dbReference type="PATRIC" id="fig|476652.3.peg.4291"/>
<keyword evidence="3" id="KW-0229">DNA integration</keyword>
<organism evidence="7 8">
    <name type="scientific">Desulfosporosinus acididurans</name>
    <dbReference type="NCBI Taxonomy" id="476652"/>
    <lineage>
        <taxon>Bacteria</taxon>
        <taxon>Bacillati</taxon>
        <taxon>Bacillota</taxon>
        <taxon>Clostridia</taxon>
        <taxon>Eubacteriales</taxon>
        <taxon>Desulfitobacteriaceae</taxon>
        <taxon>Desulfosporosinus</taxon>
    </lineage>
</organism>
<evidence type="ECO:0000313" key="8">
    <source>
        <dbReference type="Proteomes" id="UP000036356"/>
    </source>
</evidence>
<dbReference type="InterPro" id="IPR002104">
    <property type="entry name" value="Integrase_catalytic"/>
</dbReference>
<dbReference type="Proteomes" id="UP000036356">
    <property type="component" value="Unassembled WGS sequence"/>
</dbReference>
<evidence type="ECO:0000256" key="4">
    <source>
        <dbReference type="ARBA" id="ARBA00023125"/>
    </source>
</evidence>
<dbReference type="PANTHER" id="PTHR30349:SF64">
    <property type="entry name" value="PROPHAGE INTEGRASE INTD-RELATED"/>
    <property type="match status" value="1"/>
</dbReference>
<keyword evidence="4" id="KW-0238">DNA-binding</keyword>
<protein>
    <submittedName>
        <fullName evidence="7">Transposase</fullName>
    </submittedName>
</protein>
<dbReference type="PANTHER" id="PTHR30349">
    <property type="entry name" value="PHAGE INTEGRASE-RELATED"/>
    <property type="match status" value="1"/>
</dbReference>
<reference evidence="7 8" key="1">
    <citation type="submission" date="2015-06" db="EMBL/GenBank/DDBJ databases">
        <title>Draft genome of the moderately acidophilic sulfate reducer Candidatus Desulfosporosinus acididurans strain M1.</title>
        <authorList>
            <person name="Poehlein A."/>
            <person name="Petzsch P."/>
            <person name="Johnson B.D."/>
            <person name="Schloemann M."/>
            <person name="Daniel R."/>
            <person name="Muehling M."/>
        </authorList>
    </citation>
    <scope>NUCLEOTIDE SEQUENCE [LARGE SCALE GENOMIC DNA]</scope>
    <source>
        <strain evidence="7 8">M1</strain>
    </source>
</reference>
<dbReference type="PROSITE" id="PS51898">
    <property type="entry name" value="TYR_RECOMBINASE"/>
    <property type="match status" value="1"/>
</dbReference>
<evidence type="ECO:0000256" key="1">
    <source>
        <dbReference type="ARBA" id="ARBA00003283"/>
    </source>
</evidence>
<name>A0A0J1FL07_9FIRM</name>
<dbReference type="RefSeq" id="WP_047811817.1">
    <property type="nucleotide sequence ID" value="NZ_LDZY01000018.1"/>
</dbReference>
<dbReference type="EMBL" id="LDZY01000018">
    <property type="protein sequence ID" value="KLU64057.1"/>
    <property type="molecule type" value="Genomic_DNA"/>
</dbReference>
<dbReference type="STRING" id="476652.DEAC_c40510"/>
<proteinExistence type="inferred from homology"/>
<feature type="domain" description="Tyr recombinase" evidence="6">
    <location>
        <begin position="190"/>
        <end position="397"/>
    </location>
</feature>